<evidence type="ECO:0000313" key="3">
    <source>
        <dbReference type="Proteomes" id="UP001500037"/>
    </source>
</evidence>
<dbReference type="Proteomes" id="UP001500037">
    <property type="component" value="Unassembled WGS sequence"/>
</dbReference>
<evidence type="ECO:0008006" key="4">
    <source>
        <dbReference type="Google" id="ProtNLM"/>
    </source>
</evidence>
<gene>
    <name evidence="2" type="ORF">GCM10009665_45060</name>
</gene>
<organism evidence="2 3">
    <name type="scientific">Kitasatospora nipponensis</name>
    <dbReference type="NCBI Taxonomy" id="258049"/>
    <lineage>
        <taxon>Bacteria</taxon>
        <taxon>Bacillati</taxon>
        <taxon>Actinomycetota</taxon>
        <taxon>Actinomycetes</taxon>
        <taxon>Kitasatosporales</taxon>
        <taxon>Streptomycetaceae</taxon>
        <taxon>Kitasatospora</taxon>
    </lineage>
</organism>
<evidence type="ECO:0000313" key="2">
    <source>
        <dbReference type="EMBL" id="GAA1249220.1"/>
    </source>
</evidence>
<proteinExistence type="predicted"/>
<feature type="signal peptide" evidence="1">
    <location>
        <begin position="1"/>
        <end position="26"/>
    </location>
</feature>
<keyword evidence="3" id="KW-1185">Reference proteome</keyword>
<comment type="caution">
    <text evidence="2">The sequence shown here is derived from an EMBL/GenBank/DDBJ whole genome shotgun (WGS) entry which is preliminary data.</text>
</comment>
<dbReference type="RefSeq" id="WP_344443728.1">
    <property type="nucleotide sequence ID" value="NZ_BAAALF010000086.1"/>
</dbReference>
<protein>
    <recommendedName>
        <fullName evidence="4">Secreted protein</fullName>
    </recommendedName>
</protein>
<dbReference type="EMBL" id="BAAALF010000086">
    <property type="protein sequence ID" value="GAA1249220.1"/>
    <property type="molecule type" value="Genomic_DNA"/>
</dbReference>
<keyword evidence="1" id="KW-0732">Signal</keyword>
<name>A0ABN1WG42_9ACTN</name>
<reference evidence="2 3" key="1">
    <citation type="journal article" date="2019" name="Int. J. Syst. Evol. Microbiol.">
        <title>The Global Catalogue of Microorganisms (GCM) 10K type strain sequencing project: providing services to taxonomists for standard genome sequencing and annotation.</title>
        <authorList>
            <consortium name="The Broad Institute Genomics Platform"/>
            <consortium name="The Broad Institute Genome Sequencing Center for Infectious Disease"/>
            <person name="Wu L."/>
            <person name="Ma J."/>
        </authorList>
    </citation>
    <scope>NUCLEOTIDE SEQUENCE [LARGE SCALE GENOMIC DNA]</scope>
    <source>
        <strain evidence="2 3">JCM 13004</strain>
    </source>
</reference>
<sequence length="130" mass="14285">MRKARLGIISAITIVGFLGGVQTASATDTYTYVKSWTGYSGHCALGVDLLLNNTDHHNYQQGHAVSTNGDHCSVDLYMLSQGQLYTDQHVGDTWGPAVWSTVWYDGPGFTMQFCVEDLTSQADGFCTKFY</sequence>
<evidence type="ECO:0000256" key="1">
    <source>
        <dbReference type="SAM" id="SignalP"/>
    </source>
</evidence>
<feature type="chain" id="PRO_5046255296" description="Secreted protein" evidence="1">
    <location>
        <begin position="27"/>
        <end position="130"/>
    </location>
</feature>
<accession>A0ABN1WG42</accession>